<dbReference type="GO" id="GO:0022625">
    <property type="term" value="C:cytosolic large ribosomal subunit"/>
    <property type="evidence" value="ECO:0007669"/>
    <property type="project" value="UniProtKB-UniRule"/>
</dbReference>
<gene>
    <name evidence="4" type="primary">rplF</name>
    <name evidence="8" type="ORF">A3E39_00425</name>
</gene>
<dbReference type="GO" id="GO:0019843">
    <property type="term" value="F:rRNA binding"/>
    <property type="evidence" value="ECO:0007669"/>
    <property type="project" value="UniProtKB-UniRule"/>
</dbReference>
<dbReference type="EMBL" id="MGEH01000015">
    <property type="protein sequence ID" value="OGL79233.1"/>
    <property type="molecule type" value="Genomic_DNA"/>
</dbReference>
<dbReference type="InterPro" id="IPR020040">
    <property type="entry name" value="Ribosomal_uL6_a/b-dom"/>
</dbReference>
<dbReference type="Proteomes" id="UP000176603">
    <property type="component" value="Unassembled WGS sequence"/>
</dbReference>
<dbReference type="STRING" id="1802399.A3E39_00425"/>
<protein>
    <recommendedName>
        <fullName evidence="4">Large ribosomal subunit protein uL6</fullName>
    </recommendedName>
</protein>
<dbReference type="InterPro" id="IPR019906">
    <property type="entry name" value="Ribosomal_uL6_bac-type"/>
</dbReference>
<dbReference type="SUPFAM" id="SSF56053">
    <property type="entry name" value="Ribosomal protein L6"/>
    <property type="match status" value="2"/>
</dbReference>
<keyword evidence="2 4" id="KW-0689">Ribosomal protein</keyword>
<name>A0A1F7ULS5_9BACT</name>
<sequence length="183" mass="19563">MSRIGLKPIPLPQGVDATVQASSVVIKGPKGTLTVTIPPKASVTLTPERVLNVAVQHPDVVPERAIWGLARQLLNNAVQGVQKPYEKALEFVGVGYKVSLAGKTVKMEVGFSHPVEFTLPDGIEGKIEKQVLTLTGIDKALVGETAAQIRRIRPPEPYKGKGIKYVTETIRRKAGKTAKAAAA</sequence>
<dbReference type="HAMAP" id="MF_01365_B">
    <property type="entry name" value="Ribosomal_uL6_B"/>
    <property type="match status" value="1"/>
</dbReference>
<reference evidence="8 9" key="1">
    <citation type="journal article" date="2016" name="Nat. Commun.">
        <title>Thousands of microbial genomes shed light on interconnected biogeochemical processes in an aquifer system.</title>
        <authorList>
            <person name="Anantharaman K."/>
            <person name="Brown C.T."/>
            <person name="Hug L.A."/>
            <person name="Sharon I."/>
            <person name="Castelle C.J."/>
            <person name="Probst A.J."/>
            <person name="Thomas B.C."/>
            <person name="Singh A."/>
            <person name="Wilkins M.J."/>
            <person name="Karaoz U."/>
            <person name="Brodie E.L."/>
            <person name="Williams K.H."/>
            <person name="Hubbard S.S."/>
            <person name="Banfield J.F."/>
        </authorList>
    </citation>
    <scope>NUCLEOTIDE SEQUENCE [LARGE SCALE GENOMIC DNA]</scope>
</reference>
<dbReference type="PRINTS" id="PR00059">
    <property type="entry name" value="RIBOSOMALL6"/>
</dbReference>
<evidence type="ECO:0000256" key="5">
    <source>
        <dbReference type="RuleBase" id="RU003869"/>
    </source>
</evidence>
<accession>A0A1F7ULS5</accession>
<keyword evidence="4 6" id="KW-0699">rRNA-binding</keyword>
<evidence type="ECO:0000313" key="9">
    <source>
        <dbReference type="Proteomes" id="UP000176603"/>
    </source>
</evidence>
<dbReference type="PANTHER" id="PTHR11655">
    <property type="entry name" value="60S/50S RIBOSOMAL PROTEIN L6/L9"/>
    <property type="match status" value="1"/>
</dbReference>
<dbReference type="InterPro" id="IPR036789">
    <property type="entry name" value="Ribosomal_uL6-like_a/b-dom_sf"/>
</dbReference>
<dbReference type="FunFam" id="3.90.930.12:FF:000001">
    <property type="entry name" value="50S ribosomal protein L6"/>
    <property type="match status" value="1"/>
</dbReference>
<comment type="function">
    <text evidence="4 6">This protein binds to the 23S rRNA, and is important in its secondary structure. It is located near the subunit interface in the base of the L7/L12 stalk, and near the tRNA binding site of the peptidyltransferase center.</text>
</comment>
<feature type="domain" description="Large ribosomal subunit protein uL6 alpha-beta" evidence="7">
    <location>
        <begin position="12"/>
        <end position="83"/>
    </location>
</feature>
<dbReference type="NCBIfam" id="TIGR03654">
    <property type="entry name" value="L6_bact"/>
    <property type="match status" value="1"/>
</dbReference>
<comment type="subunit">
    <text evidence="4">Part of the 50S ribosomal subunit.</text>
</comment>
<feature type="domain" description="Large ribosomal subunit protein uL6 alpha-beta" evidence="7">
    <location>
        <begin position="92"/>
        <end position="165"/>
    </location>
</feature>
<dbReference type="PANTHER" id="PTHR11655:SF14">
    <property type="entry name" value="LARGE RIBOSOMAL SUBUNIT PROTEIN UL6M"/>
    <property type="match status" value="1"/>
</dbReference>
<dbReference type="Pfam" id="PF00347">
    <property type="entry name" value="Ribosomal_L6"/>
    <property type="match status" value="2"/>
</dbReference>
<dbReference type="PIRSF" id="PIRSF002162">
    <property type="entry name" value="Ribosomal_L6"/>
    <property type="match status" value="1"/>
</dbReference>
<keyword evidence="4 6" id="KW-0694">RNA-binding</keyword>
<proteinExistence type="inferred from homology"/>
<comment type="caution">
    <text evidence="8">The sequence shown here is derived from an EMBL/GenBank/DDBJ whole genome shotgun (WGS) entry which is preliminary data.</text>
</comment>
<comment type="similarity">
    <text evidence="1 4 5">Belongs to the universal ribosomal protein uL6 family.</text>
</comment>
<evidence type="ECO:0000256" key="4">
    <source>
        <dbReference type="HAMAP-Rule" id="MF_01365"/>
    </source>
</evidence>
<dbReference type="AlphaFoldDB" id="A0A1F7ULS5"/>
<dbReference type="GO" id="GO:0003735">
    <property type="term" value="F:structural constituent of ribosome"/>
    <property type="evidence" value="ECO:0007669"/>
    <property type="project" value="UniProtKB-UniRule"/>
</dbReference>
<evidence type="ECO:0000256" key="3">
    <source>
        <dbReference type="ARBA" id="ARBA00023274"/>
    </source>
</evidence>
<evidence type="ECO:0000313" key="8">
    <source>
        <dbReference type="EMBL" id="OGL79233.1"/>
    </source>
</evidence>
<dbReference type="InterPro" id="IPR002358">
    <property type="entry name" value="Ribosomal_uL6_CS"/>
</dbReference>
<evidence type="ECO:0000259" key="7">
    <source>
        <dbReference type="Pfam" id="PF00347"/>
    </source>
</evidence>
<dbReference type="GO" id="GO:0002181">
    <property type="term" value="P:cytoplasmic translation"/>
    <property type="evidence" value="ECO:0007669"/>
    <property type="project" value="TreeGrafter"/>
</dbReference>
<dbReference type="PROSITE" id="PS00525">
    <property type="entry name" value="RIBOSOMAL_L6_1"/>
    <property type="match status" value="1"/>
</dbReference>
<dbReference type="InterPro" id="IPR000702">
    <property type="entry name" value="Ribosomal_uL6-like"/>
</dbReference>
<organism evidence="8 9">
    <name type="scientific">Candidatus Uhrbacteria bacterium RIFCSPHIGHO2_12_FULL_60_25</name>
    <dbReference type="NCBI Taxonomy" id="1802399"/>
    <lineage>
        <taxon>Bacteria</taxon>
        <taxon>Candidatus Uhriibacteriota</taxon>
    </lineage>
</organism>
<dbReference type="Gene3D" id="3.90.930.12">
    <property type="entry name" value="Ribosomal protein L6, alpha-beta domain"/>
    <property type="match status" value="2"/>
</dbReference>
<evidence type="ECO:0000256" key="1">
    <source>
        <dbReference type="ARBA" id="ARBA00009356"/>
    </source>
</evidence>
<evidence type="ECO:0000256" key="6">
    <source>
        <dbReference type="RuleBase" id="RU003870"/>
    </source>
</evidence>
<keyword evidence="3 4" id="KW-0687">Ribonucleoprotein</keyword>
<evidence type="ECO:0000256" key="2">
    <source>
        <dbReference type="ARBA" id="ARBA00022980"/>
    </source>
</evidence>